<dbReference type="STRING" id="983920.Y88_3764"/>
<dbReference type="eggNOG" id="COG3749">
    <property type="taxonomic scope" value="Bacteria"/>
</dbReference>
<dbReference type="OrthoDB" id="9800421at2"/>
<sequence>MADTLLRFRDDAASTAPVVSLASLHDAGGNATAVRIEPGEDARLLLPLLDRLELVEVSFPAYTDGRGYSAARILREYGYAGELRAVGDVLVDQLSHYRRCGFDAFLPNQPITREAAEKAFATWPEVYQRTVDGRTPIWAARHG</sequence>
<dbReference type="InParanoid" id="F1ZDA4"/>
<protein>
    <recommendedName>
        <fullName evidence="3">Oxidoreductase probably involved in sulfite reduction</fullName>
    </recommendedName>
</protein>
<keyword evidence="2" id="KW-1185">Reference proteome</keyword>
<gene>
    <name evidence="1" type="ORF">Y88_3764</name>
</gene>
<proteinExistence type="predicted"/>
<dbReference type="AlphaFoldDB" id="F1ZDA4"/>
<reference evidence="1 2" key="1">
    <citation type="journal article" date="2012" name="J. Bacteriol.">
        <title>Draft Genome Sequence of Novosphingobium nitrogenifigens Y88T.</title>
        <authorList>
            <person name="Strabala T.J."/>
            <person name="Macdonald L."/>
            <person name="Liu V."/>
            <person name="Smit A.M."/>
        </authorList>
    </citation>
    <scope>NUCLEOTIDE SEQUENCE [LARGE SCALE GENOMIC DNA]</scope>
    <source>
        <strain evidence="1 2">DSM 19370</strain>
    </source>
</reference>
<dbReference type="InterPro" id="IPR008318">
    <property type="entry name" value="UCP030820"/>
</dbReference>
<dbReference type="Proteomes" id="UP000004728">
    <property type="component" value="Unassembled WGS sequence"/>
</dbReference>
<evidence type="ECO:0000313" key="2">
    <source>
        <dbReference type="Proteomes" id="UP000004728"/>
    </source>
</evidence>
<comment type="caution">
    <text evidence="1">The sequence shown here is derived from an EMBL/GenBank/DDBJ whole genome shotgun (WGS) entry which is preliminary data.</text>
</comment>
<dbReference type="EMBL" id="AEWJ01000065">
    <property type="protein sequence ID" value="EGD57454.1"/>
    <property type="molecule type" value="Genomic_DNA"/>
</dbReference>
<dbReference type="HOGENOM" id="CLU_115811_1_0_5"/>
<evidence type="ECO:0008006" key="3">
    <source>
        <dbReference type="Google" id="ProtNLM"/>
    </source>
</evidence>
<accession>F1ZDA4</accession>
<dbReference type="Pfam" id="PF06073">
    <property type="entry name" value="DUF934"/>
    <property type="match status" value="1"/>
</dbReference>
<name>F1ZDA4_9SPHN</name>
<evidence type="ECO:0000313" key="1">
    <source>
        <dbReference type="EMBL" id="EGD57454.1"/>
    </source>
</evidence>
<organism evidence="1 2">
    <name type="scientific">Novosphingobium nitrogenifigens DSM 19370</name>
    <dbReference type="NCBI Taxonomy" id="983920"/>
    <lineage>
        <taxon>Bacteria</taxon>
        <taxon>Pseudomonadati</taxon>
        <taxon>Pseudomonadota</taxon>
        <taxon>Alphaproteobacteria</taxon>
        <taxon>Sphingomonadales</taxon>
        <taxon>Sphingomonadaceae</taxon>
        <taxon>Novosphingobium</taxon>
    </lineage>
</organism>
<dbReference type="RefSeq" id="WP_008071394.1">
    <property type="nucleotide sequence ID" value="NZ_AQWK01000004.1"/>
</dbReference>